<evidence type="ECO:0008006" key="5">
    <source>
        <dbReference type="Google" id="ProtNLM"/>
    </source>
</evidence>
<accession>A0A3S2WI17</accession>
<evidence type="ECO:0000256" key="1">
    <source>
        <dbReference type="SAM" id="MobiDB-lite"/>
    </source>
</evidence>
<dbReference type="RefSeq" id="WP_127829624.1">
    <property type="nucleotide sequence ID" value="NZ_RZYA01000009.1"/>
</dbReference>
<dbReference type="AlphaFoldDB" id="A0A3S2WI17"/>
<sequence length="175" mass="17734">MHAIRAASAAVLGLTALTLTAPAAFAGDSRHFEVSVSPSTVAAGGQVTLHASGCHGDTTVSSGVFDTTVIRRDSGSATATVDRDAKRSAVYSVTFACKHGPTKNVDLTIAAGRPDTPTREPERPLTPAQRGVHAGVGGTAGGFDLQKIGLGAALVAGALGSAYSWQRRRSGDHDA</sequence>
<organism evidence="3 4">
    <name type="scientific">Streptomyces antnestii</name>
    <dbReference type="NCBI Taxonomy" id="2494256"/>
    <lineage>
        <taxon>Bacteria</taxon>
        <taxon>Bacillati</taxon>
        <taxon>Actinomycetota</taxon>
        <taxon>Actinomycetes</taxon>
        <taxon>Kitasatosporales</taxon>
        <taxon>Streptomycetaceae</taxon>
        <taxon>Streptomyces</taxon>
    </lineage>
</organism>
<reference evidence="3 4" key="1">
    <citation type="submission" date="2019-01" db="EMBL/GenBank/DDBJ databases">
        <title>Genome sequences of Streptomyces and Rhizobium isolates collected from root and soil.</title>
        <authorList>
            <person name="Chhettri S."/>
            <person name="Sevigny J.L."/>
            <person name="Sen A."/>
            <person name="Ennis N."/>
            <person name="Tisa L."/>
        </authorList>
    </citation>
    <scope>NUCLEOTIDE SEQUENCE [LARGE SCALE GENOMIC DNA]</scope>
    <source>
        <strain evidence="3 4">San01</strain>
    </source>
</reference>
<evidence type="ECO:0000313" key="3">
    <source>
        <dbReference type="EMBL" id="RVU22778.1"/>
    </source>
</evidence>
<protein>
    <recommendedName>
        <fullName evidence="5">Lipoprotein</fullName>
    </recommendedName>
</protein>
<gene>
    <name evidence="3" type="ORF">EOT10_20075</name>
</gene>
<feature type="signal peptide" evidence="2">
    <location>
        <begin position="1"/>
        <end position="26"/>
    </location>
</feature>
<keyword evidence="2" id="KW-0732">Signal</keyword>
<dbReference type="OrthoDB" id="4332523at2"/>
<feature type="region of interest" description="Disordered" evidence="1">
    <location>
        <begin position="113"/>
        <end position="132"/>
    </location>
</feature>
<comment type="caution">
    <text evidence="3">The sequence shown here is derived from an EMBL/GenBank/DDBJ whole genome shotgun (WGS) entry which is preliminary data.</text>
</comment>
<proteinExistence type="predicted"/>
<dbReference type="Proteomes" id="UP000283128">
    <property type="component" value="Unassembled WGS sequence"/>
</dbReference>
<feature type="chain" id="PRO_5039071433" description="Lipoprotein" evidence="2">
    <location>
        <begin position="27"/>
        <end position="175"/>
    </location>
</feature>
<name>A0A3S2WI17_9ACTN</name>
<evidence type="ECO:0000313" key="4">
    <source>
        <dbReference type="Proteomes" id="UP000283128"/>
    </source>
</evidence>
<keyword evidence="4" id="KW-1185">Reference proteome</keyword>
<dbReference type="EMBL" id="RZYA01000009">
    <property type="protein sequence ID" value="RVU22778.1"/>
    <property type="molecule type" value="Genomic_DNA"/>
</dbReference>
<evidence type="ECO:0000256" key="2">
    <source>
        <dbReference type="SAM" id="SignalP"/>
    </source>
</evidence>